<accession>A0ABS5M1W6</accession>
<dbReference type="InterPro" id="IPR025503">
    <property type="entry name" value="DUF4391"/>
</dbReference>
<evidence type="ECO:0000256" key="1">
    <source>
        <dbReference type="SAM" id="Coils"/>
    </source>
</evidence>
<evidence type="ECO:0000313" key="2">
    <source>
        <dbReference type="EMBL" id="MBS3180971.1"/>
    </source>
</evidence>
<keyword evidence="1" id="KW-0175">Coiled coil</keyword>
<comment type="caution">
    <text evidence="2">The sequence shown here is derived from an EMBL/GenBank/DDBJ whole genome shotgun (WGS) entry which is preliminary data.</text>
</comment>
<organism evidence="2 3">
    <name type="scientific">Leucobacter manosquensis</name>
    <dbReference type="NCBI Taxonomy" id="2810611"/>
    <lineage>
        <taxon>Bacteria</taxon>
        <taxon>Bacillati</taxon>
        <taxon>Actinomycetota</taxon>
        <taxon>Actinomycetes</taxon>
        <taxon>Micrococcales</taxon>
        <taxon>Microbacteriaceae</taxon>
        <taxon>Leucobacter</taxon>
    </lineage>
</organism>
<dbReference type="EMBL" id="JAFEVO010000001">
    <property type="protein sequence ID" value="MBS3180971.1"/>
    <property type="molecule type" value="Genomic_DNA"/>
</dbReference>
<gene>
    <name evidence="2" type="ORF">JSQ98_01930</name>
</gene>
<name>A0ABS5M1W6_9MICO</name>
<protein>
    <submittedName>
        <fullName evidence="2">DUF4391 domain-containing protein</fullName>
    </submittedName>
</protein>
<reference evidence="2 3" key="1">
    <citation type="submission" date="2021-02" db="EMBL/GenBank/DDBJ databases">
        <title>Draft genome and description of Leucobacter sp nov strain Marseille-Q4368.</title>
        <authorList>
            <person name="Boxberger M."/>
            <person name="La Scola B."/>
        </authorList>
    </citation>
    <scope>NUCLEOTIDE SEQUENCE [LARGE SCALE GENOMIC DNA]</scope>
    <source>
        <strain evidence="2 3">Marseille-Q4368</strain>
    </source>
</reference>
<proteinExistence type="predicted"/>
<evidence type="ECO:0000313" key="3">
    <source>
        <dbReference type="Proteomes" id="UP000811492"/>
    </source>
</evidence>
<dbReference type="Pfam" id="PF14335">
    <property type="entry name" value="DUF4391"/>
    <property type="match status" value="1"/>
</dbReference>
<keyword evidence="3" id="KW-1185">Reference proteome</keyword>
<sequence length="221" mass="24871">MADVLYQWPDAARVGSRVPKEKFYDQGSVSPQVRARFVSEVARITWAYKLADATINLPDCEAVPEIQVFRLEAKDADVSDQVLTVIDKAIPTPIIFEVVRVTHGGSQARMVAAYKQPGSGAPKLSQYLRTSWLDAALERQPLPTAISLPTLYAALLEPMTNVEVRPGEAMSEVADRLRLVASLEREIAVLERKIKNEKQLNRKFELRRTLKSKQSQLEQQR</sequence>
<feature type="coiled-coil region" evidence="1">
    <location>
        <begin position="173"/>
        <end position="207"/>
    </location>
</feature>
<dbReference type="Proteomes" id="UP000811492">
    <property type="component" value="Unassembled WGS sequence"/>
</dbReference>
<dbReference type="RefSeq" id="WP_211648137.1">
    <property type="nucleotide sequence ID" value="NZ_JAFEVO010000001.1"/>
</dbReference>